<evidence type="ECO:0000313" key="3">
    <source>
        <dbReference type="Proteomes" id="UP000295192"/>
    </source>
</evidence>
<name>A0A484BQQ4_DRONA</name>
<proteinExistence type="predicted"/>
<evidence type="ECO:0000256" key="1">
    <source>
        <dbReference type="SAM" id="SignalP"/>
    </source>
</evidence>
<gene>
    <name evidence="2" type="ORF">AWZ03_002470</name>
</gene>
<evidence type="ECO:0000313" key="2">
    <source>
        <dbReference type="EMBL" id="TDG51107.1"/>
    </source>
</evidence>
<dbReference type="OMA" id="LKCMFEH"/>
<sequence>MKLYALLTSMLALALALCQLQVIGAQESCLDRCLLSWPNKVSNALEELALEPELLTNLDQQHATTQQQQQLAECCQNVQQFHCTLKCMFEHVRLPYRCSNKRT</sequence>
<reference evidence="2 3" key="1">
    <citation type="journal article" date="2019" name="J. Hered.">
        <title>An Improved Genome Assembly for Drosophila navojoa, the Basal Species in the mojavensis Cluster.</title>
        <authorList>
            <person name="Vanderlinde T."/>
            <person name="Dupim E.G."/>
            <person name="Nazario-Yepiz N.O."/>
            <person name="Carvalho A.B."/>
        </authorList>
    </citation>
    <scope>NUCLEOTIDE SEQUENCE [LARGE SCALE GENOMIC DNA]</scope>
    <source>
        <strain evidence="2">Navoj_Jal97</strain>
        <tissue evidence="2">Whole organism</tissue>
    </source>
</reference>
<dbReference type="AlphaFoldDB" id="A0A484BQQ4"/>
<comment type="caution">
    <text evidence="2">The sequence shown here is derived from an EMBL/GenBank/DDBJ whole genome shotgun (WGS) entry which is preliminary data.</text>
</comment>
<protein>
    <submittedName>
        <fullName evidence="2">Uncharacterized protein</fullName>
    </submittedName>
</protein>
<dbReference type="EMBL" id="LSRL02000011">
    <property type="protein sequence ID" value="TDG51107.1"/>
    <property type="molecule type" value="Genomic_DNA"/>
</dbReference>
<feature type="chain" id="PRO_5019744441" evidence="1">
    <location>
        <begin position="26"/>
        <end position="103"/>
    </location>
</feature>
<keyword evidence="3" id="KW-1185">Reference proteome</keyword>
<keyword evidence="1" id="KW-0732">Signal</keyword>
<dbReference type="Proteomes" id="UP000295192">
    <property type="component" value="Unassembled WGS sequence"/>
</dbReference>
<accession>A0A484BQQ4</accession>
<feature type="signal peptide" evidence="1">
    <location>
        <begin position="1"/>
        <end position="25"/>
    </location>
</feature>
<dbReference type="KEGG" id="dnv:108653269"/>
<organism evidence="2 3">
    <name type="scientific">Drosophila navojoa</name>
    <name type="common">Fruit fly</name>
    <dbReference type="NCBI Taxonomy" id="7232"/>
    <lineage>
        <taxon>Eukaryota</taxon>
        <taxon>Metazoa</taxon>
        <taxon>Ecdysozoa</taxon>
        <taxon>Arthropoda</taxon>
        <taxon>Hexapoda</taxon>
        <taxon>Insecta</taxon>
        <taxon>Pterygota</taxon>
        <taxon>Neoptera</taxon>
        <taxon>Endopterygota</taxon>
        <taxon>Diptera</taxon>
        <taxon>Brachycera</taxon>
        <taxon>Muscomorpha</taxon>
        <taxon>Ephydroidea</taxon>
        <taxon>Drosophilidae</taxon>
        <taxon>Drosophila</taxon>
    </lineage>
</organism>